<evidence type="ECO:0000313" key="9">
    <source>
        <dbReference type="EMBL" id="CEJ90625.1"/>
    </source>
</evidence>
<dbReference type="Proteomes" id="UP000039046">
    <property type="component" value="Unassembled WGS sequence"/>
</dbReference>
<dbReference type="InterPro" id="IPR043504">
    <property type="entry name" value="Peptidase_S1_PA_chymotrypsin"/>
</dbReference>
<keyword evidence="3 6" id="KW-0378">Hydrolase</keyword>
<feature type="signal peptide" evidence="7">
    <location>
        <begin position="1"/>
        <end position="15"/>
    </location>
</feature>
<gene>
    <name evidence="9" type="ORF">VHEMI06393</name>
</gene>
<feature type="domain" description="Peptidase S1" evidence="8">
    <location>
        <begin position="28"/>
        <end position="251"/>
    </location>
</feature>
<dbReference type="InterPro" id="IPR018114">
    <property type="entry name" value="TRYPSIN_HIS"/>
</dbReference>
<evidence type="ECO:0000256" key="5">
    <source>
        <dbReference type="ARBA" id="ARBA00023157"/>
    </source>
</evidence>
<evidence type="ECO:0000259" key="8">
    <source>
        <dbReference type="PROSITE" id="PS50240"/>
    </source>
</evidence>
<dbReference type="FunFam" id="2.40.10.10:FF:000077">
    <property type="entry name" value="Predicted protein"/>
    <property type="match status" value="1"/>
</dbReference>
<dbReference type="PANTHER" id="PTHR24276">
    <property type="entry name" value="POLYSERASE-RELATED"/>
    <property type="match status" value="1"/>
</dbReference>
<keyword evidence="7" id="KW-0732">Signal</keyword>
<keyword evidence="5" id="KW-1015">Disulfide bond</keyword>
<dbReference type="SMART" id="SM00020">
    <property type="entry name" value="Tryp_SPc"/>
    <property type="match status" value="1"/>
</dbReference>
<dbReference type="AlphaFoldDB" id="A0A0A1TJ15"/>
<dbReference type="GO" id="GO:0004252">
    <property type="term" value="F:serine-type endopeptidase activity"/>
    <property type="evidence" value="ECO:0007669"/>
    <property type="project" value="InterPro"/>
</dbReference>
<dbReference type="PROSITE" id="PS00134">
    <property type="entry name" value="TRYPSIN_HIS"/>
    <property type="match status" value="1"/>
</dbReference>
<proteinExistence type="inferred from homology"/>
<name>A0A0A1TJ15_9HYPO</name>
<dbReference type="CDD" id="cd00190">
    <property type="entry name" value="Tryp_SPc"/>
    <property type="match status" value="1"/>
</dbReference>
<dbReference type="OrthoDB" id="6380398at2759"/>
<keyword evidence="10" id="KW-1185">Reference proteome</keyword>
<keyword evidence="2 6" id="KW-0645">Protease</keyword>
<evidence type="ECO:0000256" key="1">
    <source>
        <dbReference type="ARBA" id="ARBA00007664"/>
    </source>
</evidence>
<dbReference type="InterPro" id="IPR033116">
    <property type="entry name" value="TRYPSIN_SER"/>
</dbReference>
<dbReference type="PROSITE" id="PS00135">
    <property type="entry name" value="TRYPSIN_SER"/>
    <property type="match status" value="1"/>
</dbReference>
<evidence type="ECO:0000256" key="4">
    <source>
        <dbReference type="ARBA" id="ARBA00022825"/>
    </source>
</evidence>
<dbReference type="STRING" id="1531966.A0A0A1TJ15"/>
<evidence type="ECO:0000256" key="6">
    <source>
        <dbReference type="RuleBase" id="RU363034"/>
    </source>
</evidence>
<evidence type="ECO:0000256" key="3">
    <source>
        <dbReference type="ARBA" id="ARBA00022801"/>
    </source>
</evidence>
<accession>A0A0A1TJ15</accession>
<dbReference type="InterPro" id="IPR009003">
    <property type="entry name" value="Peptidase_S1_PA"/>
</dbReference>
<evidence type="ECO:0000256" key="7">
    <source>
        <dbReference type="SAM" id="SignalP"/>
    </source>
</evidence>
<dbReference type="Gene3D" id="2.40.10.10">
    <property type="entry name" value="Trypsin-like serine proteases"/>
    <property type="match status" value="2"/>
</dbReference>
<evidence type="ECO:0000313" key="10">
    <source>
        <dbReference type="Proteomes" id="UP000039046"/>
    </source>
</evidence>
<protein>
    <recommendedName>
        <fullName evidence="8">Peptidase S1 domain-containing protein</fullName>
    </recommendedName>
</protein>
<dbReference type="InterPro" id="IPR001254">
    <property type="entry name" value="Trypsin_dom"/>
</dbReference>
<dbReference type="HOGENOM" id="CLU_006842_7_0_1"/>
<sequence length="252" mass="26615">MKSVAVLGLLTQAAALTIPSVTGRGENIVGGQDGTIQQFPYQANFNKNNSPHCGGTILDKRTILTAAHCTYGLTASAMSIRVGATDLNEGDRYQVEKFIQHPKYNAQATDYDVSILKLSKDLIFNDSVQPIGSITNSEAATGTLITVSGWGATSEGVYGTTTLQYVDVPIVDHDECNKDYNGAITSRMICAAFPEGGKDSCQGDSGGPFVKDGTIYGIVSWGEGCARAGLPGIYTNIANSEIRSFIKTNAGL</sequence>
<organism evidence="9 10">
    <name type="scientific">[Torrubiella] hemipterigena</name>
    <dbReference type="NCBI Taxonomy" id="1531966"/>
    <lineage>
        <taxon>Eukaryota</taxon>
        <taxon>Fungi</taxon>
        <taxon>Dikarya</taxon>
        <taxon>Ascomycota</taxon>
        <taxon>Pezizomycotina</taxon>
        <taxon>Sordariomycetes</taxon>
        <taxon>Hypocreomycetidae</taxon>
        <taxon>Hypocreales</taxon>
        <taxon>Clavicipitaceae</taxon>
        <taxon>Clavicipitaceae incertae sedis</taxon>
        <taxon>'Torrubiella' clade</taxon>
    </lineage>
</organism>
<comment type="similarity">
    <text evidence="1">Belongs to the peptidase S1 family.</text>
</comment>
<keyword evidence="4 6" id="KW-0720">Serine protease</keyword>
<dbReference type="PROSITE" id="PS50240">
    <property type="entry name" value="TRYPSIN_DOM"/>
    <property type="match status" value="1"/>
</dbReference>
<dbReference type="SUPFAM" id="SSF50494">
    <property type="entry name" value="Trypsin-like serine proteases"/>
    <property type="match status" value="1"/>
</dbReference>
<reference evidence="9 10" key="1">
    <citation type="journal article" date="2015" name="Genome Announc.">
        <title>Draft Genome Sequence and Gene Annotation of the Entomopathogenic Fungus Verticillium hemipterigenum.</title>
        <authorList>
            <person name="Horn F."/>
            <person name="Habel A."/>
            <person name="Scharf D.H."/>
            <person name="Dworschak J."/>
            <person name="Brakhage A.A."/>
            <person name="Guthke R."/>
            <person name="Hertweck C."/>
            <person name="Linde J."/>
        </authorList>
    </citation>
    <scope>NUCLEOTIDE SEQUENCE [LARGE SCALE GENOMIC DNA]</scope>
</reference>
<dbReference type="PRINTS" id="PR00722">
    <property type="entry name" value="CHYMOTRYPSIN"/>
</dbReference>
<dbReference type="InterPro" id="IPR001314">
    <property type="entry name" value="Peptidase_S1A"/>
</dbReference>
<dbReference type="EMBL" id="CDHN01000003">
    <property type="protein sequence ID" value="CEJ90625.1"/>
    <property type="molecule type" value="Genomic_DNA"/>
</dbReference>
<dbReference type="Pfam" id="PF00089">
    <property type="entry name" value="Trypsin"/>
    <property type="match status" value="1"/>
</dbReference>
<dbReference type="InterPro" id="IPR050430">
    <property type="entry name" value="Peptidase_S1"/>
</dbReference>
<evidence type="ECO:0000256" key="2">
    <source>
        <dbReference type="ARBA" id="ARBA00022670"/>
    </source>
</evidence>
<dbReference type="GO" id="GO:0006508">
    <property type="term" value="P:proteolysis"/>
    <property type="evidence" value="ECO:0007669"/>
    <property type="project" value="UniProtKB-KW"/>
</dbReference>
<feature type="chain" id="PRO_5013153165" description="Peptidase S1 domain-containing protein" evidence="7">
    <location>
        <begin position="16"/>
        <end position="252"/>
    </location>
</feature>
<dbReference type="PANTHER" id="PTHR24276:SF91">
    <property type="entry name" value="AT26814P-RELATED"/>
    <property type="match status" value="1"/>
</dbReference>